<sequence>MTSTSPEAVVEALRDSLKEVARLRRKNQELISAAQEPIAVVGMACRYPGGVRSADDLWELVSSGKDAVTGFPDDRGWDLERLHDPDPDRPGTSYTREGGFLDDAADFDADFFRIGPREALAMDPQQRLLLETSWEAVEAARIDPASLHGSRTGVFAAAIYHDYGPQLHEADAAVEGYRLTGSQASVLSGRVSYALGLEGPAVTVDTACSSSLVTLHLACQSLRAGECSMALAGGVTVMATPGTFVEFSRQRGLAPDGRCKSFGAGADGTGWAEGVGVIVLERLSVARSRGHRVLAVVRGSAVNQDGASNGLTAPSGTAQRRVIEQALARAELTSADVDAVEAHGTGTRLGDPIEANALLATYGQNRSGGEPLWLGSVKSNIGHTQAAAGVAGVIKMVQALRNGVLPRTLHVQEPSPFVEWDTGDVALLTEGRAWPETGRPRRAGISAFGISGTNAHVILEQAPEAAESTASAADGGPGPVRPVPLAAKSPEALRAQARKLLAYAGERPGASLADLGQALATTRSALDHRAVVAAVDREELLRGLAAVDEGDLLPWTHVGEADREGKLAVLFTGQGSQRPGMGRELHAAHPVFAQALDAACEALDEHLDHPLRDIVFAPEDTPEAALLGETAYTQAALFAVEVALYRLTESWGVRPALLLGHSVGELVAAHVSGVLSLPDAAALVAARGRLMQALPEGGAMVSVTAGEREVAEVLAAFGGRAAVAAVNGPASVVISGDEDAVLEAAAHLAARGHKTRRLRVSRAFHSPLMEPMLADFRRVVEKLDLRPPRIPVVSNLTGRVAGADDLCSPEYWVRHVREAVRFHDGMLQLAREGATTYLELGPDAVLTAMGRDCLTGTPGAELLPAMRRGKPEAQTFATAVGGVWSRGGTLDWGAVYGSSGDGTLDLPTYPFQRQRYWWQRTGGLAAPAAAPATEQEPEAAAPAGEPSLAQTLAGLPADRIERALLDLVRHEAARVLGHATADAVPARRSLKDLGFDSLAAVTLRGRLEVRSGLVLPATLVFDHPTPAALSALLRQLLFPGAESAPEPADGDVGDDAADGLAERLEAAGDDDIFDFIDNELGQL</sequence>
<protein>
    <submittedName>
        <fullName evidence="11">Acyltransferase domain-containing protein</fullName>
    </submittedName>
</protein>
<dbReference type="InterPro" id="IPR050091">
    <property type="entry name" value="PKS_NRPS_Biosynth_Enz"/>
</dbReference>
<dbReference type="InterPro" id="IPR020806">
    <property type="entry name" value="PKS_PP-bd"/>
</dbReference>
<evidence type="ECO:0000313" key="12">
    <source>
        <dbReference type="Proteomes" id="UP000664167"/>
    </source>
</evidence>
<dbReference type="InterPro" id="IPR020841">
    <property type="entry name" value="PKS_Beta-ketoAc_synthase_dom"/>
</dbReference>
<dbReference type="GO" id="GO:0031177">
    <property type="term" value="F:phosphopantetheine binding"/>
    <property type="evidence" value="ECO:0007669"/>
    <property type="project" value="InterPro"/>
</dbReference>
<dbReference type="GO" id="GO:0004312">
    <property type="term" value="F:fatty acid synthase activity"/>
    <property type="evidence" value="ECO:0007669"/>
    <property type="project" value="TreeGrafter"/>
</dbReference>
<dbReference type="Pfam" id="PF08990">
    <property type="entry name" value="Docking"/>
    <property type="match status" value="1"/>
</dbReference>
<dbReference type="SMART" id="SM00823">
    <property type="entry name" value="PKS_PP"/>
    <property type="match status" value="1"/>
</dbReference>
<dbReference type="InterPro" id="IPR015083">
    <property type="entry name" value="NorB/c/GfsB-D-like_docking"/>
</dbReference>
<evidence type="ECO:0000256" key="2">
    <source>
        <dbReference type="ARBA" id="ARBA00022450"/>
    </source>
</evidence>
<feature type="domain" description="Carrier" evidence="9">
    <location>
        <begin position="962"/>
        <end position="1037"/>
    </location>
</feature>
<dbReference type="PROSITE" id="PS52004">
    <property type="entry name" value="KS3_2"/>
    <property type="match status" value="1"/>
</dbReference>
<dbReference type="InterPro" id="IPR006162">
    <property type="entry name" value="Ppantetheine_attach_site"/>
</dbReference>
<dbReference type="PROSITE" id="PS00012">
    <property type="entry name" value="PHOSPHOPANTETHEINE"/>
    <property type="match status" value="1"/>
</dbReference>
<dbReference type="Pfam" id="PF00109">
    <property type="entry name" value="ketoacyl-synt"/>
    <property type="match status" value="1"/>
</dbReference>
<comment type="cofactor">
    <cofactor evidence="1">
        <name>pantetheine 4'-phosphate</name>
        <dbReference type="ChEBI" id="CHEBI:47942"/>
    </cofactor>
</comment>
<dbReference type="InterPro" id="IPR014030">
    <property type="entry name" value="Ketoacyl_synth_N"/>
</dbReference>
<dbReference type="InterPro" id="IPR016039">
    <property type="entry name" value="Thiolase-like"/>
</dbReference>
<dbReference type="InterPro" id="IPR036736">
    <property type="entry name" value="ACP-like_sf"/>
</dbReference>
<evidence type="ECO:0000256" key="8">
    <source>
        <dbReference type="SAM" id="MobiDB-lite"/>
    </source>
</evidence>
<feature type="domain" description="Ketosynthase family 3 (KS3)" evidence="10">
    <location>
        <begin position="35"/>
        <end position="461"/>
    </location>
</feature>
<dbReference type="Pfam" id="PF00698">
    <property type="entry name" value="Acyl_transf_1"/>
    <property type="match status" value="1"/>
</dbReference>
<dbReference type="GO" id="GO:0006633">
    <property type="term" value="P:fatty acid biosynthetic process"/>
    <property type="evidence" value="ECO:0007669"/>
    <property type="project" value="InterPro"/>
</dbReference>
<evidence type="ECO:0000259" key="10">
    <source>
        <dbReference type="PROSITE" id="PS52004"/>
    </source>
</evidence>
<dbReference type="EMBL" id="JAFLRJ010000089">
    <property type="protein sequence ID" value="MBO0512139.1"/>
    <property type="molecule type" value="Genomic_DNA"/>
</dbReference>
<reference evidence="11" key="1">
    <citation type="submission" date="2021-03" db="EMBL/GenBank/DDBJ databases">
        <title>Streptomyces poriferae sp. nov., a novel marine sponge-derived Actinobacteria species with anti-MRSA activity.</title>
        <authorList>
            <person name="Sandoval-Powers M."/>
            <person name="Kralova S."/>
            <person name="Nguyen G.-S."/>
            <person name="Fawwal D."/>
            <person name="Degnes K."/>
            <person name="Klinkenberg G."/>
            <person name="Sletta H."/>
            <person name="Wentzel A."/>
            <person name="Liles M.R."/>
        </authorList>
    </citation>
    <scope>NUCLEOTIDE SEQUENCE</scope>
    <source>
        <strain evidence="11">DSM 41794</strain>
    </source>
</reference>
<dbReference type="FunFam" id="3.40.366.10:FF:000002">
    <property type="entry name" value="Probable polyketide synthase 2"/>
    <property type="match status" value="1"/>
</dbReference>
<dbReference type="Gene3D" id="3.30.70.3290">
    <property type="match status" value="1"/>
</dbReference>
<evidence type="ECO:0000256" key="1">
    <source>
        <dbReference type="ARBA" id="ARBA00001957"/>
    </source>
</evidence>
<evidence type="ECO:0000259" key="9">
    <source>
        <dbReference type="PROSITE" id="PS50075"/>
    </source>
</evidence>
<feature type="region of interest" description="Disordered" evidence="8">
    <location>
        <begin position="78"/>
        <end position="97"/>
    </location>
</feature>
<dbReference type="GO" id="GO:0004315">
    <property type="term" value="F:3-oxoacyl-[acyl-carrier-protein] synthase activity"/>
    <property type="evidence" value="ECO:0007669"/>
    <property type="project" value="InterPro"/>
</dbReference>
<name>A0A939F5K2_9ACTN</name>
<keyword evidence="4" id="KW-0808">Transferase</keyword>
<evidence type="ECO:0000256" key="7">
    <source>
        <dbReference type="ARBA" id="ARBA00023315"/>
    </source>
</evidence>
<dbReference type="FunFam" id="1.10.1200.10:FF:000007">
    <property type="entry name" value="Probable polyketide synthase pks17"/>
    <property type="match status" value="1"/>
</dbReference>
<dbReference type="SUPFAM" id="SSF47336">
    <property type="entry name" value="ACP-like"/>
    <property type="match status" value="1"/>
</dbReference>
<dbReference type="PROSITE" id="PS50075">
    <property type="entry name" value="CARRIER"/>
    <property type="match status" value="1"/>
</dbReference>
<dbReference type="InterPro" id="IPR032821">
    <property type="entry name" value="PKS_assoc"/>
</dbReference>
<evidence type="ECO:0000256" key="5">
    <source>
        <dbReference type="ARBA" id="ARBA00023194"/>
    </source>
</evidence>
<evidence type="ECO:0000256" key="6">
    <source>
        <dbReference type="ARBA" id="ARBA00023268"/>
    </source>
</evidence>
<gene>
    <name evidence="11" type="ORF">J0695_09995</name>
</gene>
<dbReference type="SUPFAM" id="SSF55048">
    <property type="entry name" value="Probable ACP-binding domain of malonyl-CoA ACP transacylase"/>
    <property type="match status" value="1"/>
</dbReference>
<dbReference type="CDD" id="cd00833">
    <property type="entry name" value="PKS"/>
    <property type="match status" value="1"/>
</dbReference>
<dbReference type="InterPro" id="IPR009081">
    <property type="entry name" value="PP-bd_ACP"/>
</dbReference>
<keyword evidence="5" id="KW-0045">Antibiotic biosynthesis</keyword>
<evidence type="ECO:0000256" key="4">
    <source>
        <dbReference type="ARBA" id="ARBA00022679"/>
    </source>
</evidence>
<dbReference type="Gene3D" id="3.40.366.10">
    <property type="entry name" value="Malonyl-Coenzyme A Acyl Carrier Protein, domain 2"/>
    <property type="match status" value="1"/>
</dbReference>
<dbReference type="SUPFAM" id="SSF53901">
    <property type="entry name" value="Thiolase-like"/>
    <property type="match status" value="1"/>
</dbReference>
<dbReference type="Pfam" id="PF02801">
    <property type="entry name" value="Ketoacyl-synt_C"/>
    <property type="match status" value="1"/>
</dbReference>
<keyword evidence="6" id="KW-0511">Multifunctional enzyme</keyword>
<dbReference type="InterPro" id="IPR016036">
    <property type="entry name" value="Malonyl_transacylase_ACP-bd"/>
</dbReference>
<dbReference type="Proteomes" id="UP000664167">
    <property type="component" value="Unassembled WGS sequence"/>
</dbReference>
<keyword evidence="12" id="KW-1185">Reference proteome</keyword>
<keyword evidence="7 11" id="KW-0012">Acyltransferase</keyword>
<dbReference type="SMART" id="SM00825">
    <property type="entry name" value="PKS_KS"/>
    <property type="match status" value="1"/>
</dbReference>
<keyword evidence="2" id="KW-0596">Phosphopantetheine</keyword>
<organism evidence="11 12">
    <name type="scientific">Streptomyces beijiangensis</name>
    <dbReference type="NCBI Taxonomy" id="163361"/>
    <lineage>
        <taxon>Bacteria</taxon>
        <taxon>Bacillati</taxon>
        <taxon>Actinomycetota</taxon>
        <taxon>Actinomycetes</taxon>
        <taxon>Kitasatosporales</taxon>
        <taxon>Streptomycetaceae</taxon>
        <taxon>Streptomyces</taxon>
    </lineage>
</organism>
<dbReference type="InterPro" id="IPR016035">
    <property type="entry name" value="Acyl_Trfase/lysoPLipase"/>
</dbReference>
<keyword evidence="3" id="KW-0597">Phosphoprotein</keyword>
<dbReference type="GO" id="GO:0033068">
    <property type="term" value="P:macrolide biosynthetic process"/>
    <property type="evidence" value="ECO:0007669"/>
    <property type="project" value="UniProtKB-ARBA"/>
</dbReference>
<dbReference type="Pfam" id="PF16197">
    <property type="entry name" value="KAsynt_C_assoc"/>
    <property type="match status" value="1"/>
</dbReference>
<proteinExistence type="predicted"/>
<dbReference type="FunFam" id="3.40.47.10:FF:000019">
    <property type="entry name" value="Polyketide synthase type I"/>
    <property type="match status" value="1"/>
</dbReference>
<dbReference type="InterPro" id="IPR001227">
    <property type="entry name" value="Ac_transferase_dom_sf"/>
</dbReference>
<dbReference type="PANTHER" id="PTHR43775">
    <property type="entry name" value="FATTY ACID SYNTHASE"/>
    <property type="match status" value="1"/>
</dbReference>
<evidence type="ECO:0000256" key="3">
    <source>
        <dbReference type="ARBA" id="ARBA00022553"/>
    </source>
</evidence>
<dbReference type="PANTHER" id="PTHR43775:SF51">
    <property type="entry name" value="INACTIVE PHENOLPHTHIOCEROL SYNTHESIS POLYKETIDE SYNTHASE TYPE I PKS1-RELATED"/>
    <property type="match status" value="1"/>
</dbReference>
<dbReference type="Gene3D" id="3.40.47.10">
    <property type="match status" value="1"/>
</dbReference>
<dbReference type="InterPro" id="IPR014043">
    <property type="entry name" value="Acyl_transferase_dom"/>
</dbReference>
<feature type="compositionally biased region" description="Basic and acidic residues" evidence="8">
    <location>
        <begin position="78"/>
        <end position="89"/>
    </location>
</feature>
<dbReference type="SUPFAM" id="SSF52151">
    <property type="entry name" value="FabD/lysophospholipase-like"/>
    <property type="match status" value="1"/>
</dbReference>
<accession>A0A939F5K2</accession>
<dbReference type="SMART" id="SM01294">
    <property type="entry name" value="PKS_PP_betabranch"/>
    <property type="match status" value="1"/>
</dbReference>
<dbReference type="InterPro" id="IPR018201">
    <property type="entry name" value="Ketoacyl_synth_AS"/>
</dbReference>
<evidence type="ECO:0000313" key="11">
    <source>
        <dbReference type="EMBL" id="MBO0512139.1"/>
    </source>
</evidence>
<dbReference type="Pfam" id="PF00550">
    <property type="entry name" value="PP-binding"/>
    <property type="match status" value="1"/>
</dbReference>
<dbReference type="SMART" id="SM00827">
    <property type="entry name" value="PKS_AT"/>
    <property type="match status" value="1"/>
</dbReference>
<dbReference type="PROSITE" id="PS00606">
    <property type="entry name" value="KS3_1"/>
    <property type="match status" value="1"/>
</dbReference>
<comment type="caution">
    <text evidence="11">The sequence shown here is derived from an EMBL/GenBank/DDBJ whole genome shotgun (WGS) entry which is preliminary data.</text>
</comment>
<dbReference type="InterPro" id="IPR014031">
    <property type="entry name" value="Ketoacyl_synth_C"/>
</dbReference>
<dbReference type="Gene3D" id="1.10.1200.10">
    <property type="entry name" value="ACP-like"/>
    <property type="match status" value="1"/>
</dbReference>
<dbReference type="AlphaFoldDB" id="A0A939F5K2"/>